<dbReference type="InterPro" id="IPR039539">
    <property type="entry name" value="Ras_GTPase_bind_prot"/>
</dbReference>
<keyword evidence="1 2" id="KW-0694">RNA-binding</keyword>
<dbReference type="InterPro" id="IPR032710">
    <property type="entry name" value="NTF2-like_dom_sf"/>
</dbReference>
<dbReference type="GO" id="GO:1990904">
    <property type="term" value="C:ribonucleoprotein complex"/>
    <property type="evidence" value="ECO:0007669"/>
    <property type="project" value="TreeGrafter"/>
</dbReference>
<feature type="region of interest" description="Disordered" evidence="3">
    <location>
        <begin position="211"/>
        <end position="233"/>
    </location>
</feature>
<dbReference type="CDD" id="cd00590">
    <property type="entry name" value="RRM_SF"/>
    <property type="match status" value="1"/>
</dbReference>
<evidence type="ECO:0000256" key="1">
    <source>
        <dbReference type="ARBA" id="ARBA00022884"/>
    </source>
</evidence>
<proteinExistence type="predicted"/>
<feature type="region of interest" description="Disordered" evidence="3">
    <location>
        <begin position="253"/>
        <end position="287"/>
    </location>
</feature>
<dbReference type="InterPro" id="IPR012677">
    <property type="entry name" value="Nucleotide-bd_a/b_plait_sf"/>
</dbReference>
<dbReference type="PROSITE" id="PS50102">
    <property type="entry name" value="RRM"/>
    <property type="match status" value="1"/>
</dbReference>
<dbReference type="PROSITE" id="PS50177">
    <property type="entry name" value="NTF2_DOMAIN"/>
    <property type="match status" value="1"/>
</dbReference>
<feature type="domain" description="NTF2" evidence="5">
    <location>
        <begin position="15"/>
        <end position="131"/>
    </location>
</feature>
<dbReference type="InterPro" id="IPR000504">
    <property type="entry name" value="RRM_dom"/>
</dbReference>
<evidence type="ECO:0000313" key="7">
    <source>
        <dbReference type="Proteomes" id="UP000236291"/>
    </source>
</evidence>
<evidence type="ECO:0000259" key="4">
    <source>
        <dbReference type="PROSITE" id="PS50102"/>
    </source>
</evidence>
<gene>
    <name evidence="6" type="ORF">L195_g019608</name>
</gene>
<sequence>MAVSDGVQTPTPQVVGNAFVEQYYSILHQDPDQVHKFYHESSVLSRPEEDGTMTTVTTTAEIDKKIQSFDYTSYRVEVLSADAQPSYNSGVVVVVTGCLTGTDNVKRKFAQSFFLAPQDKGFYVLNDVFRYVDAYKSVDIETVPANDADESAPSEAFTPDPEPIHVAEDIPTIQPVIADTDTNISKEVSLPLENGKLSVTENVIPVNHVKESSHQEQMASIEKVPSNTQEDTPKKSFASIVSAYKDNSAPFLSRTSPAKPAVQPPRVHSVPAPEAPAPNMDIPSEKNNENGGRAHAIFVANLPMTATVEQLDRVFKKFGTIKRDGIQVRSNKGSCFGFVEFESAASLQSALEASPPVMLDNRRLSIEERRGKCAIFISLVKFEPFKSILADFVDLAVQLCSCVILRRGGYRNDRNDNFRGRGNFGGGRGGGFNGRNDFDRRGEFSGRPRGGNNTGRSNGDAAPRSYQNGGGKVARQPPVKAQ</sequence>
<reference evidence="6 7" key="1">
    <citation type="journal article" date="2014" name="Am. J. Bot.">
        <title>Genome assembly and annotation for red clover (Trifolium pratense; Fabaceae).</title>
        <authorList>
            <person name="Istvanek J."/>
            <person name="Jaros M."/>
            <person name="Krenek A."/>
            <person name="Repkova J."/>
        </authorList>
    </citation>
    <scope>NUCLEOTIDE SEQUENCE [LARGE SCALE GENOMIC DNA]</scope>
    <source>
        <strain evidence="7">cv. Tatra</strain>
        <tissue evidence="6">Young leaves</tissue>
    </source>
</reference>
<comment type="caution">
    <text evidence="6">The sequence shown here is derived from an EMBL/GenBank/DDBJ whole genome shotgun (WGS) entry which is preliminary data.</text>
</comment>
<dbReference type="FunFam" id="3.10.450.50:FF:000003">
    <property type="entry name" value="Nuclear transport factor 2 family protein"/>
    <property type="match status" value="1"/>
</dbReference>
<evidence type="ECO:0000256" key="3">
    <source>
        <dbReference type="SAM" id="MobiDB-lite"/>
    </source>
</evidence>
<dbReference type="Gene3D" id="3.30.70.330">
    <property type="match status" value="1"/>
</dbReference>
<feature type="compositionally biased region" description="Basic and acidic residues" evidence="3">
    <location>
        <begin position="436"/>
        <end position="446"/>
    </location>
</feature>
<dbReference type="STRING" id="57577.A0A2K3N060"/>
<dbReference type="PANTHER" id="PTHR10693">
    <property type="entry name" value="RAS GTPASE-ACTIVATING PROTEIN-BINDING PROTEIN"/>
    <property type="match status" value="1"/>
</dbReference>
<protein>
    <submittedName>
        <fullName evidence="6">Ras GTPase-activating protein-binding protein 2-like</fullName>
    </submittedName>
</protein>
<dbReference type="SMART" id="SM00360">
    <property type="entry name" value="RRM"/>
    <property type="match status" value="1"/>
</dbReference>
<dbReference type="InterPro" id="IPR018222">
    <property type="entry name" value="Nuclear_transport_factor_2_euk"/>
</dbReference>
<organism evidence="6 7">
    <name type="scientific">Trifolium pratense</name>
    <name type="common">Red clover</name>
    <dbReference type="NCBI Taxonomy" id="57577"/>
    <lineage>
        <taxon>Eukaryota</taxon>
        <taxon>Viridiplantae</taxon>
        <taxon>Streptophyta</taxon>
        <taxon>Embryophyta</taxon>
        <taxon>Tracheophyta</taxon>
        <taxon>Spermatophyta</taxon>
        <taxon>Magnoliopsida</taxon>
        <taxon>eudicotyledons</taxon>
        <taxon>Gunneridae</taxon>
        <taxon>Pentapetalae</taxon>
        <taxon>rosids</taxon>
        <taxon>fabids</taxon>
        <taxon>Fabales</taxon>
        <taxon>Fabaceae</taxon>
        <taxon>Papilionoideae</taxon>
        <taxon>50 kb inversion clade</taxon>
        <taxon>NPAAA clade</taxon>
        <taxon>Hologalegina</taxon>
        <taxon>IRL clade</taxon>
        <taxon>Trifolieae</taxon>
        <taxon>Trifolium</taxon>
    </lineage>
</organism>
<feature type="domain" description="RRM" evidence="4">
    <location>
        <begin position="295"/>
        <end position="371"/>
    </location>
</feature>
<feature type="compositionally biased region" description="Gly residues" evidence="3">
    <location>
        <begin position="422"/>
        <end position="433"/>
    </location>
</feature>
<dbReference type="SUPFAM" id="SSF54427">
    <property type="entry name" value="NTF2-like"/>
    <property type="match status" value="1"/>
</dbReference>
<evidence type="ECO:0000313" key="6">
    <source>
        <dbReference type="EMBL" id="PNX96402.1"/>
    </source>
</evidence>
<dbReference type="AlphaFoldDB" id="A0A2K3N060"/>
<evidence type="ECO:0000259" key="5">
    <source>
        <dbReference type="PROSITE" id="PS50177"/>
    </source>
</evidence>
<accession>A0A2K3N060</accession>
<dbReference type="EMBL" id="ASHM01014468">
    <property type="protein sequence ID" value="PNX96402.1"/>
    <property type="molecule type" value="Genomic_DNA"/>
</dbReference>
<dbReference type="GO" id="GO:0005829">
    <property type="term" value="C:cytosol"/>
    <property type="evidence" value="ECO:0007669"/>
    <property type="project" value="TreeGrafter"/>
</dbReference>
<feature type="region of interest" description="Disordered" evidence="3">
    <location>
        <begin position="415"/>
        <end position="482"/>
    </location>
</feature>
<dbReference type="Proteomes" id="UP000236291">
    <property type="component" value="Unassembled WGS sequence"/>
</dbReference>
<evidence type="ECO:0000256" key="2">
    <source>
        <dbReference type="PROSITE-ProRule" id="PRU00176"/>
    </source>
</evidence>
<dbReference type="SUPFAM" id="SSF54928">
    <property type="entry name" value="RNA-binding domain, RBD"/>
    <property type="match status" value="1"/>
</dbReference>
<dbReference type="Gene3D" id="3.10.450.50">
    <property type="match status" value="1"/>
</dbReference>
<dbReference type="PANTHER" id="PTHR10693:SF45">
    <property type="entry name" value="NUCLEAR TRANSPORT FACTOR 2 (NTF2) FAMILY PROTEIN WITH RNA BINDING (RRM-RBD-RNP MOTIFS) DOMAIN-CONTAINING PROTEIN"/>
    <property type="match status" value="1"/>
</dbReference>
<dbReference type="InterPro" id="IPR035979">
    <property type="entry name" value="RBD_domain_sf"/>
</dbReference>
<dbReference type="CDD" id="cd00780">
    <property type="entry name" value="NTF2"/>
    <property type="match status" value="1"/>
</dbReference>
<dbReference type="InterPro" id="IPR002075">
    <property type="entry name" value="NTF2_dom"/>
</dbReference>
<dbReference type="Pfam" id="PF02136">
    <property type="entry name" value="NTF2"/>
    <property type="match status" value="1"/>
</dbReference>
<name>A0A2K3N060_TRIPR</name>
<dbReference type="GO" id="GO:0003729">
    <property type="term" value="F:mRNA binding"/>
    <property type="evidence" value="ECO:0007669"/>
    <property type="project" value="TreeGrafter"/>
</dbReference>
<dbReference type="Pfam" id="PF00076">
    <property type="entry name" value="RRM_1"/>
    <property type="match status" value="1"/>
</dbReference>
<reference evidence="6 7" key="2">
    <citation type="journal article" date="2017" name="Front. Plant Sci.">
        <title>Gene Classification and Mining of Molecular Markers Useful in Red Clover (Trifolium pratense) Breeding.</title>
        <authorList>
            <person name="Istvanek J."/>
            <person name="Dluhosova J."/>
            <person name="Dluhos P."/>
            <person name="Patkova L."/>
            <person name="Nedelnik J."/>
            <person name="Repkova J."/>
        </authorList>
    </citation>
    <scope>NUCLEOTIDE SEQUENCE [LARGE SCALE GENOMIC DNA]</scope>
    <source>
        <strain evidence="7">cv. Tatra</strain>
        <tissue evidence="6">Young leaves</tissue>
    </source>
</reference>